<dbReference type="InterPro" id="IPR012337">
    <property type="entry name" value="RNaseH-like_sf"/>
</dbReference>
<keyword evidence="2" id="KW-0378">Hydrolase</keyword>
<feature type="compositionally biased region" description="Basic and acidic residues" evidence="3">
    <location>
        <begin position="59"/>
        <end position="69"/>
    </location>
</feature>
<dbReference type="Pfam" id="PF07727">
    <property type="entry name" value="RVT_2"/>
    <property type="match status" value="1"/>
</dbReference>
<dbReference type="CDD" id="cd09272">
    <property type="entry name" value="RNase_HI_RT_Ty1"/>
    <property type="match status" value="1"/>
</dbReference>
<dbReference type="GO" id="GO:0046872">
    <property type="term" value="F:metal ion binding"/>
    <property type="evidence" value="ECO:0007669"/>
    <property type="project" value="UniProtKB-KW"/>
</dbReference>
<gene>
    <name evidence="5" type="primary">POLX_945</name>
    <name evidence="5" type="ORF">CK203_089128</name>
</gene>
<dbReference type="PROSITE" id="PS50994">
    <property type="entry name" value="INTEGRASE"/>
    <property type="match status" value="1"/>
</dbReference>
<dbReference type="EMBL" id="QGNW01001496">
    <property type="protein sequence ID" value="RVW39046.1"/>
    <property type="molecule type" value="Genomic_DNA"/>
</dbReference>
<protein>
    <submittedName>
        <fullName evidence="5">Retrovirus-related Pol polyprotein from transposon TNT 1-94</fullName>
    </submittedName>
</protein>
<dbReference type="SUPFAM" id="SSF53098">
    <property type="entry name" value="Ribonuclease H-like"/>
    <property type="match status" value="1"/>
</dbReference>
<dbReference type="PANTHER" id="PTHR42648">
    <property type="entry name" value="TRANSPOSASE, PUTATIVE-RELATED"/>
    <property type="match status" value="1"/>
</dbReference>
<accession>A0A438DU75</accession>
<dbReference type="InterPro" id="IPR057670">
    <property type="entry name" value="SH3_retrovirus"/>
</dbReference>
<feature type="region of interest" description="Disordered" evidence="3">
    <location>
        <begin position="41"/>
        <end position="83"/>
    </location>
</feature>
<keyword evidence="1" id="KW-0479">Metal-binding</keyword>
<evidence type="ECO:0000259" key="4">
    <source>
        <dbReference type="PROSITE" id="PS50994"/>
    </source>
</evidence>
<dbReference type="InterPro" id="IPR036397">
    <property type="entry name" value="RNaseH_sf"/>
</dbReference>
<dbReference type="Pfam" id="PF25597">
    <property type="entry name" value="SH3_retrovirus"/>
    <property type="match status" value="1"/>
</dbReference>
<comment type="caution">
    <text evidence="5">The sequence shown here is derived from an EMBL/GenBank/DDBJ whole genome shotgun (WGS) entry which is preliminary data.</text>
</comment>
<dbReference type="AlphaFoldDB" id="A0A438DU75"/>
<evidence type="ECO:0000313" key="6">
    <source>
        <dbReference type="Proteomes" id="UP000288805"/>
    </source>
</evidence>
<dbReference type="GO" id="GO:0003676">
    <property type="term" value="F:nucleic acid binding"/>
    <property type="evidence" value="ECO:0007669"/>
    <property type="project" value="InterPro"/>
</dbReference>
<feature type="region of interest" description="Disordered" evidence="3">
    <location>
        <begin position="100"/>
        <end position="130"/>
    </location>
</feature>
<dbReference type="InterPro" id="IPR013103">
    <property type="entry name" value="RVT_2"/>
</dbReference>
<dbReference type="InterPro" id="IPR043502">
    <property type="entry name" value="DNA/RNA_pol_sf"/>
</dbReference>
<dbReference type="InterPro" id="IPR001584">
    <property type="entry name" value="Integrase_cat-core"/>
</dbReference>
<dbReference type="PANTHER" id="PTHR42648:SF28">
    <property type="entry name" value="TRANSPOSON-ENCODED PROTEIN WITH RIBONUCLEASE H-LIKE AND RETROVIRUS ZINC FINGER-LIKE DOMAINS"/>
    <property type="match status" value="1"/>
</dbReference>
<evidence type="ECO:0000256" key="1">
    <source>
        <dbReference type="ARBA" id="ARBA00022723"/>
    </source>
</evidence>
<evidence type="ECO:0000256" key="2">
    <source>
        <dbReference type="ARBA" id="ARBA00022801"/>
    </source>
</evidence>
<organism evidence="5 6">
    <name type="scientific">Vitis vinifera</name>
    <name type="common">Grape</name>
    <dbReference type="NCBI Taxonomy" id="29760"/>
    <lineage>
        <taxon>Eukaryota</taxon>
        <taxon>Viridiplantae</taxon>
        <taxon>Streptophyta</taxon>
        <taxon>Embryophyta</taxon>
        <taxon>Tracheophyta</taxon>
        <taxon>Spermatophyta</taxon>
        <taxon>Magnoliopsida</taxon>
        <taxon>eudicotyledons</taxon>
        <taxon>Gunneridae</taxon>
        <taxon>Pentapetalae</taxon>
        <taxon>rosids</taxon>
        <taxon>Vitales</taxon>
        <taxon>Vitaceae</taxon>
        <taxon>Viteae</taxon>
        <taxon>Vitis</taxon>
    </lineage>
</organism>
<evidence type="ECO:0000313" key="5">
    <source>
        <dbReference type="EMBL" id="RVW39046.1"/>
    </source>
</evidence>
<dbReference type="Proteomes" id="UP000288805">
    <property type="component" value="Unassembled WGS sequence"/>
</dbReference>
<dbReference type="InterPro" id="IPR025724">
    <property type="entry name" value="GAG-pre-integrase_dom"/>
</dbReference>
<sequence length="703" mass="80479">MLLSSLPASSTYENMVTTLMWGKKTLDLEEITSILLGFNKRKKANDESSQGEELVAKSNQERGRNKFRSESSNNKFRSKSRKRNEIQCYKYGKKEAHDCPEKKKRGSILENKEGSSKSMNVVVEEDSESGDGDMLDFSNGFSYKSTSRVMKVSKCVMTVMKGQKLAGNIYKLLGTIIVGGVATTESESNSTVLWHMRLGHMGEHGMMKLHKRNLLKGIKTCNDFYKYCVFGKQNKVQFKTTTHKIEEVLDYVHTKVWGPVRVASLGGSMYFVSFIDDYSQKVWVYFMRHKSDNGIEYTDSKFTELCEQHGIKRHFTISKTPQQNGVAERMNRTIAKRAQCLRLNAGLEKKFWAEAVNMASYVHIPNENKSKLDAKSRQCIFLGYQKWVKDFKLCDPKANKVVISRNVVFDEKPMLQWKSSLEDQQHHSIAMDRPRRTIKPPIRYTSIKTVLGSVAHFDMQLEQMDVKTTFLHGDLEELVYMVQPEGFIQPGQEHLSLDDGDSFIFLLLHVDDMLIAAKSMVKVNKLKSLLSKEFDMNDLGTAKKILGMEIHRDRALGRLWLSQYSNVERVLERLTWMMQNQPDLTHAVSAVSKFLSNLRKMHWDAVKWIFIYLRGTTDYGIVFSKQQSDHSVRGYVDADYTGDLDDRRSTTGYVFTLGGRPICWKSMIQSLVALSTTESEYMAIAKAAKESLWLIGLVKELGI</sequence>
<proteinExistence type="predicted"/>
<dbReference type="Gene3D" id="3.30.420.10">
    <property type="entry name" value="Ribonuclease H-like superfamily/Ribonuclease H"/>
    <property type="match status" value="1"/>
</dbReference>
<name>A0A438DU75_VITVI</name>
<evidence type="ECO:0000256" key="3">
    <source>
        <dbReference type="SAM" id="MobiDB-lite"/>
    </source>
</evidence>
<dbReference type="SUPFAM" id="SSF56672">
    <property type="entry name" value="DNA/RNA polymerases"/>
    <property type="match status" value="1"/>
</dbReference>
<dbReference type="InterPro" id="IPR039537">
    <property type="entry name" value="Retrotran_Ty1/copia-like"/>
</dbReference>
<dbReference type="GO" id="GO:0015074">
    <property type="term" value="P:DNA integration"/>
    <property type="evidence" value="ECO:0007669"/>
    <property type="project" value="InterPro"/>
</dbReference>
<dbReference type="GO" id="GO:0016787">
    <property type="term" value="F:hydrolase activity"/>
    <property type="evidence" value="ECO:0007669"/>
    <property type="project" value="UniProtKB-KW"/>
</dbReference>
<dbReference type="Pfam" id="PF13976">
    <property type="entry name" value="gag_pre-integrs"/>
    <property type="match status" value="1"/>
</dbReference>
<feature type="domain" description="Integrase catalytic" evidence="4">
    <location>
        <begin position="291"/>
        <end position="385"/>
    </location>
</feature>
<reference evidence="5 6" key="1">
    <citation type="journal article" date="2018" name="PLoS Genet.">
        <title>Population sequencing reveals clonal diversity and ancestral inbreeding in the grapevine cultivar Chardonnay.</title>
        <authorList>
            <person name="Roach M.J."/>
            <person name="Johnson D.L."/>
            <person name="Bohlmann J."/>
            <person name="van Vuuren H.J."/>
            <person name="Jones S.J."/>
            <person name="Pretorius I.S."/>
            <person name="Schmidt S.A."/>
            <person name="Borneman A.R."/>
        </authorList>
    </citation>
    <scope>NUCLEOTIDE SEQUENCE [LARGE SCALE GENOMIC DNA]</scope>
    <source>
        <strain evidence="6">cv. Chardonnay</strain>
        <tissue evidence="5">Leaf</tissue>
    </source>
</reference>